<dbReference type="PROSITE" id="PS50914">
    <property type="entry name" value="BON"/>
    <property type="match status" value="3"/>
</dbReference>
<sequence length="215" mass="23418">MSNDNQLQTSVIAELNWEPSIKAAHIGVAANDGVVTLSGHVDTYREKSIAEKAARRVKGVKAVAEEIEVKLAFDVKRTDEEIAAAALNRLEWDVEVPDDVVRIKVEKGWVTLTGEVEWHYQMEAAEHDVRTLHGVVGVSNQIALKPKANAKDISDSIRHALHRSWFDPKTITVSATGGRVHLTGTAPSWSDRQLAGSTAWAAPGATAVQNDITIM</sequence>
<feature type="domain" description="BON" evidence="2">
    <location>
        <begin position="149"/>
        <end position="215"/>
    </location>
</feature>
<dbReference type="PANTHER" id="PTHR34606:SF4">
    <property type="entry name" value="OUTER MEMBRANE LIPOPROTEIN DOLP"/>
    <property type="match status" value="1"/>
</dbReference>
<keyword evidence="1" id="KW-0732">Signal</keyword>
<evidence type="ECO:0000256" key="1">
    <source>
        <dbReference type="ARBA" id="ARBA00022729"/>
    </source>
</evidence>
<reference evidence="3 4" key="1">
    <citation type="submission" date="2016-02" db="EMBL/GenBank/DDBJ databases">
        <title>Genome sequencing of a beta-galactosidase producing bacteria Rhizobium sp. 59.</title>
        <authorList>
            <person name="Wang D."/>
            <person name="Kot W."/>
            <person name="Qin Y."/>
            <person name="Hansen L."/>
            <person name="Naqvi K."/>
            <person name="Rensing C."/>
        </authorList>
    </citation>
    <scope>NUCLEOTIDE SEQUENCE [LARGE SCALE GENOMIC DNA]</scope>
    <source>
        <strain evidence="3 4">59</strain>
    </source>
</reference>
<dbReference type="InterPro" id="IPR014004">
    <property type="entry name" value="Transpt-assoc_nodulatn_dom_bac"/>
</dbReference>
<feature type="domain" description="BON" evidence="2">
    <location>
        <begin position="78"/>
        <end position="146"/>
    </location>
</feature>
<dbReference type="Proteomes" id="UP000182661">
    <property type="component" value="Unassembled WGS sequence"/>
</dbReference>
<keyword evidence="4" id="KW-1185">Reference proteome</keyword>
<dbReference type="EMBL" id="LSRP01000071">
    <property type="protein sequence ID" value="OJF99444.1"/>
    <property type="molecule type" value="Genomic_DNA"/>
</dbReference>
<name>A0A657LVR0_9HYPH</name>
<keyword evidence="3" id="KW-0032">Aminotransferase</keyword>
<dbReference type="InterPro" id="IPR051686">
    <property type="entry name" value="Lipoprotein_DolP"/>
</dbReference>
<dbReference type="RefSeq" id="WP_071832186.1">
    <property type="nucleotide sequence ID" value="NZ_LSRP01000071.1"/>
</dbReference>
<dbReference type="OrthoDB" id="870892at2"/>
<dbReference type="InterPro" id="IPR007055">
    <property type="entry name" value="BON_dom"/>
</dbReference>
<gene>
    <name evidence="3" type="ORF">AX760_13090</name>
</gene>
<dbReference type="AlphaFoldDB" id="A0A657LVR0"/>
<dbReference type="GO" id="GO:0008483">
    <property type="term" value="F:transaminase activity"/>
    <property type="evidence" value="ECO:0007669"/>
    <property type="project" value="UniProtKB-KW"/>
</dbReference>
<dbReference type="Gene3D" id="3.30.1340.30">
    <property type="match status" value="3"/>
</dbReference>
<protein>
    <submittedName>
        <fullName evidence="3">Ornithine aminotransferase</fullName>
    </submittedName>
</protein>
<evidence type="ECO:0000313" key="3">
    <source>
        <dbReference type="EMBL" id="OJF99444.1"/>
    </source>
</evidence>
<dbReference type="SMART" id="SM00749">
    <property type="entry name" value="BON"/>
    <property type="match status" value="2"/>
</dbReference>
<feature type="domain" description="BON" evidence="2">
    <location>
        <begin position="3"/>
        <end position="71"/>
    </location>
</feature>
<dbReference type="Pfam" id="PF04972">
    <property type="entry name" value="BON"/>
    <property type="match status" value="3"/>
</dbReference>
<evidence type="ECO:0000313" key="4">
    <source>
        <dbReference type="Proteomes" id="UP000182661"/>
    </source>
</evidence>
<comment type="caution">
    <text evidence="3">The sequence shown here is derived from an EMBL/GenBank/DDBJ whole genome shotgun (WGS) entry which is preliminary data.</text>
</comment>
<keyword evidence="3" id="KW-0808">Transferase</keyword>
<proteinExistence type="predicted"/>
<dbReference type="PANTHER" id="PTHR34606">
    <property type="entry name" value="BON DOMAIN-CONTAINING PROTEIN"/>
    <property type="match status" value="1"/>
</dbReference>
<accession>A0A657LVR0</accession>
<evidence type="ECO:0000259" key="2">
    <source>
        <dbReference type="PROSITE" id="PS50914"/>
    </source>
</evidence>
<organism evidence="3 4">
    <name type="scientific">Pararhizobium antarcticum</name>
    <dbReference type="NCBI Taxonomy" id="1798805"/>
    <lineage>
        <taxon>Bacteria</taxon>
        <taxon>Pseudomonadati</taxon>
        <taxon>Pseudomonadota</taxon>
        <taxon>Alphaproteobacteria</taxon>
        <taxon>Hyphomicrobiales</taxon>
        <taxon>Rhizobiaceae</taxon>
        <taxon>Rhizobium/Agrobacterium group</taxon>
        <taxon>Pararhizobium</taxon>
    </lineage>
</organism>